<organism evidence="2 3">
    <name type="scientific">Paraburkholderia sediminicola</name>
    <dbReference type="NCBI Taxonomy" id="458836"/>
    <lineage>
        <taxon>Bacteria</taxon>
        <taxon>Pseudomonadati</taxon>
        <taxon>Pseudomonadota</taxon>
        <taxon>Betaproteobacteria</taxon>
        <taxon>Burkholderiales</taxon>
        <taxon>Burkholderiaceae</taxon>
        <taxon>Paraburkholderia</taxon>
    </lineage>
</organism>
<evidence type="ECO:0000313" key="3">
    <source>
        <dbReference type="Proteomes" id="UP000494255"/>
    </source>
</evidence>
<dbReference type="EMBL" id="CADIKC010000018">
    <property type="protein sequence ID" value="CAB3744412.1"/>
    <property type="molecule type" value="Genomic_DNA"/>
</dbReference>
<dbReference type="Proteomes" id="UP000494255">
    <property type="component" value="Unassembled WGS sequence"/>
</dbReference>
<dbReference type="PROSITE" id="PS51257">
    <property type="entry name" value="PROKAR_LIPOPROTEIN"/>
    <property type="match status" value="1"/>
</dbReference>
<evidence type="ECO:0000313" key="2">
    <source>
        <dbReference type="EMBL" id="CAB3744412.1"/>
    </source>
</evidence>
<dbReference type="AlphaFoldDB" id="A0A6J5CSG3"/>
<keyword evidence="3" id="KW-1185">Reference proteome</keyword>
<reference evidence="2 3" key="1">
    <citation type="submission" date="2020-04" db="EMBL/GenBank/DDBJ databases">
        <authorList>
            <person name="De Canck E."/>
        </authorList>
    </citation>
    <scope>NUCLEOTIDE SEQUENCE [LARGE SCALE GENOMIC DNA]</scope>
    <source>
        <strain evidence="2 3">LMG 24238</strain>
    </source>
</reference>
<gene>
    <name evidence="2" type="ORF">LMG24238_07261</name>
</gene>
<name>A0A6J5CSG3_9BURK</name>
<proteinExistence type="predicted"/>
<feature type="domain" description="Ysc84 actin-binding" evidence="1">
    <location>
        <begin position="111"/>
        <end position="195"/>
    </location>
</feature>
<dbReference type="InterPro" id="IPR007461">
    <property type="entry name" value="Ysc84_actin-binding"/>
</dbReference>
<accession>A0A6J5CSG3</accession>
<dbReference type="CDD" id="cd11524">
    <property type="entry name" value="SYLF"/>
    <property type="match status" value="1"/>
</dbReference>
<evidence type="ECO:0000259" key="1">
    <source>
        <dbReference type="Pfam" id="PF04366"/>
    </source>
</evidence>
<dbReference type="Pfam" id="PF04366">
    <property type="entry name" value="Ysc84"/>
    <property type="match status" value="1"/>
</dbReference>
<protein>
    <recommendedName>
        <fullName evidence="1">Ysc84 actin-binding domain-containing protein</fullName>
    </recommendedName>
</protein>
<sequence>MGEIMLRRTFIWGTPGSILAIGLAVSGCTTTGTSDASSHQTDKRHTIDAGVDSTLARLYTAANGSRELVGKARGVLVFPSVIAAGFWVGGQYGEGSLRVGGSTVGYYSTATGSFGLQIGAQSKAIIFLFMTEDALNRFRNSEGWSAGGDASVAILKVGANGNIDTTTATAPVEAFVLTNSGLMAGVTLEGTKVTRLKSI</sequence>